<comment type="caution">
    <text evidence="1">The sequence shown here is derived from an EMBL/GenBank/DDBJ whole genome shotgun (WGS) entry which is preliminary data.</text>
</comment>
<organism evidence="1 2">
    <name type="scientific">Mycobacterium decipiens</name>
    <dbReference type="NCBI Taxonomy" id="1430326"/>
    <lineage>
        <taxon>Bacteria</taxon>
        <taxon>Bacillati</taxon>
        <taxon>Actinomycetota</taxon>
        <taxon>Actinomycetes</taxon>
        <taxon>Mycobacteriales</taxon>
        <taxon>Mycobacteriaceae</taxon>
        <taxon>Mycobacterium</taxon>
    </lineage>
</organism>
<dbReference type="Proteomes" id="UP000193247">
    <property type="component" value="Unassembled WGS sequence"/>
</dbReference>
<proteinExistence type="predicted"/>
<reference evidence="1 2" key="1">
    <citation type="submission" date="2017-04" db="EMBL/GenBank/DDBJ databases">
        <title>The new phylogeny of genus Mycobacterium.</title>
        <authorList>
            <person name="Tortoli E."/>
            <person name="Trovato A."/>
            <person name="Cirillo D.M."/>
        </authorList>
    </citation>
    <scope>NUCLEOTIDE SEQUENCE [LARGE SCALE GENOMIC DNA]</scope>
    <source>
        <strain evidence="1 2">TBL 1200985</strain>
    </source>
</reference>
<dbReference type="AlphaFoldDB" id="A0A1X2LZS2"/>
<dbReference type="EMBL" id="NCXP01000002">
    <property type="protein sequence ID" value="OSC42723.1"/>
    <property type="molecule type" value="Genomic_DNA"/>
</dbReference>
<keyword evidence="2" id="KW-1185">Reference proteome</keyword>
<evidence type="ECO:0000313" key="1">
    <source>
        <dbReference type="EMBL" id="OSC42723.1"/>
    </source>
</evidence>
<sequence length="61" mass="7210">MGTRATNHRHRRYRPGHPTRNPLLGSLFVYFRNSAHICLCTFAMRRWGQVTDVITRAIRSR</sequence>
<dbReference type="STRING" id="1430326.B8W66_04100"/>
<evidence type="ECO:0000313" key="2">
    <source>
        <dbReference type="Proteomes" id="UP000193247"/>
    </source>
</evidence>
<protein>
    <submittedName>
        <fullName evidence="1">Uncharacterized protein</fullName>
    </submittedName>
</protein>
<accession>A0A1X2LZS2</accession>
<gene>
    <name evidence="1" type="ORF">B8W66_04100</name>
</gene>
<name>A0A1X2LZS2_9MYCO</name>